<dbReference type="InterPro" id="IPR052337">
    <property type="entry name" value="SAT4-like"/>
</dbReference>
<proteinExistence type="inferred from homology"/>
<sequence length="262" mass="29058">MAISDNPSQMGSLAMSLVVSPLVVAAMILRFIATRKAARRVGAEDWSAFLATVSCLGFNVLSIWCICLFDGRDFTQIPLDTLTSILKAGYIMTQFFPLNQFFAKVSILLLYHRIFSVNKFYARWIWGIGIAQTLWTLAAMLTLFFQCQPVHFYWDKLVPGGKCIDEVALLVGFEIPNSSIDFAMVALALVMLRDLKMRQATRWKVAGFFAAGGFAGIIGFLKIAAHFTAGQMSNTVLSLWGNAQMLLSILCCCVPIYNSLFS</sequence>
<dbReference type="EMBL" id="MU858236">
    <property type="protein sequence ID" value="KAK4208606.1"/>
    <property type="molecule type" value="Genomic_DNA"/>
</dbReference>
<keyword evidence="4 6" id="KW-0472">Membrane</keyword>
<accession>A0AAN6XZM1</accession>
<dbReference type="PANTHER" id="PTHR33048">
    <property type="entry name" value="PTH11-LIKE INTEGRAL MEMBRANE PROTEIN (AFU_ORTHOLOGUE AFUA_5G11245)"/>
    <property type="match status" value="1"/>
</dbReference>
<comment type="subcellular location">
    <subcellularLocation>
        <location evidence="1">Membrane</location>
        <topology evidence="1">Multi-pass membrane protein</topology>
    </subcellularLocation>
</comment>
<feature type="transmembrane region" description="Helical" evidence="6">
    <location>
        <begin position="175"/>
        <end position="193"/>
    </location>
</feature>
<keyword evidence="3 6" id="KW-1133">Transmembrane helix</keyword>
<dbReference type="PANTHER" id="PTHR33048:SF47">
    <property type="entry name" value="INTEGRAL MEMBRANE PROTEIN-RELATED"/>
    <property type="match status" value="1"/>
</dbReference>
<feature type="non-terminal residue" evidence="8">
    <location>
        <position position="262"/>
    </location>
</feature>
<feature type="transmembrane region" description="Helical" evidence="6">
    <location>
        <begin position="124"/>
        <end position="145"/>
    </location>
</feature>
<feature type="transmembrane region" description="Helical" evidence="6">
    <location>
        <begin position="12"/>
        <end position="33"/>
    </location>
</feature>
<evidence type="ECO:0000256" key="1">
    <source>
        <dbReference type="ARBA" id="ARBA00004141"/>
    </source>
</evidence>
<dbReference type="InterPro" id="IPR049326">
    <property type="entry name" value="Rhodopsin_dom_fungi"/>
</dbReference>
<dbReference type="Proteomes" id="UP001301769">
    <property type="component" value="Unassembled WGS sequence"/>
</dbReference>
<comment type="similarity">
    <text evidence="5">Belongs to the SAT4 family.</text>
</comment>
<comment type="caution">
    <text evidence="8">The sequence shown here is derived from an EMBL/GenBank/DDBJ whole genome shotgun (WGS) entry which is preliminary data.</text>
</comment>
<evidence type="ECO:0000313" key="9">
    <source>
        <dbReference type="Proteomes" id="UP001301769"/>
    </source>
</evidence>
<dbReference type="Pfam" id="PF20684">
    <property type="entry name" value="Fung_rhodopsin"/>
    <property type="match status" value="1"/>
</dbReference>
<dbReference type="AlphaFoldDB" id="A0AAN6XZM1"/>
<feature type="domain" description="Rhodopsin" evidence="7">
    <location>
        <begin position="29"/>
        <end position="261"/>
    </location>
</feature>
<reference evidence="8" key="2">
    <citation type="submission" date="2023-05" db="EMBL/GenBank/DDBJ databases">
        <authorList>
            <consortium name="Lawrence Berkeley National Laboratory"/>
            <person name="Steindorff A."/>
            <person name="Hensen N."/>
            <person name="Bonometti L."/>
            <person name="Westerberg I."/>
            <person name="Brannstrom I.O."/>
            <person name="Guillou S."/>
            <person name="Cros-Aarteil S."/>
            <person name="Calhoun S."/>
            <person name="Haridas S."/>
            <person name="Kuo A."/>
            <person name="Mondo S."/>
            <person name="Pangilinan J."/>
            <person name="Riley R."/>
            <person name="Labutti K."/>
            <person name="Andreopoulos B."/>
            <person name="Lipzen A."/>
            <person name="Chen C."/>
            <person name="Yanf M."/>
            <person name="Daum C."/>
            <person name="Ng V."/>
            <person name="Clum A."/>
            <person name="Ohm R."/>
            <person name="Martin F."/>
            <person name="Silar P."/>
            <person name="Natvig D."/>
            <person name="Lalanne C."/>
            <person name="Gautier V."/>
            <person name="Ament-Velasquez S.L."/>
            <person name="Kruys A."/>
            <person name="Hutchinson M.I."/>
            <person name="Powell A.J."/>
            <person name="Barry K."/>
            <person name="Miller A.N."/>
            <person name="Grigoriev I.V."/>
            <person name="Debuchy R."/>
            <person name="Gladieux P."/>
            <person name="Thoren M.H."/>
            <person name="Johannesson H."/>
        </authorList>
    </citation>
    <scope>NUCLEOTIDE SEQUENCE</scope>
    <source>
        <strain evidence="8">PSN293</strain>
    </source>
</reference>
<evidence type="ECO:0000256" key="3">
    <source>
        <dbReference type="ARBA" id="ARBA00022989"/>
    </source>
</evidence>
<feature type="transmembrane region" description="Helical" evidence="6">
    <location>
        <begin position="205"/>
        <end position="225"/>
    </location>
</feature>
<protein>
    <recommendedName>
        <fullName evidence="7">Rhodopsin domain-containing protein</fullName>
    </recommendedName>
</protein>
<organism evidence="8 9">
    <name type="scientific">Rhypophila decipiens</name>
    <dbReference type="NCBI Taxonomy" id="261697"/>
    <lineage>
        <taxon>Eukaryota</taxon>
        <taxon>Fungi</taxon>
        <taxon>Dikarya</taxon>
        <taxon>Ascomycota</taxon>
        <taxon>Pezizomycotina</taxon>
        <taxon>Sordariomycetes</taxon>
        <taxon>Sordariomycetidae</taxon>
        <taxon>Sordariales</taxon>
        <taxon>Naviculisporaceae</taxon>
        <taxon>Rhypophila</taxon>
    </lineage>
</organism>
<gene>
    <name evidence="8" type="ORF">QBC37DRAFT_353261</name>
</gene>
<name>A0AAN6XZM1_9PEZI</name>
<feature type="transmembrane region" description="Helical" evidence="6">
    <location>
        <begin position="237"/>
        <end position="257"/>
    </location>
</feature>
<evidence type="ECO:0000256" key="5">
    <source>
        <dbReference type="ARBA" id="ARBA00038359"/>
    </source>
</evidence>
<dbReference type="GO" id="GO:0016020">
    <property type="term" value="C:membrane"/>
    <property type="evidence" value="ECO:0007669"/>
    <property type="project" value="UniProtKB-SubCell"/>
</dbReference>
<feature type="transmembrane region" description="Helical" evidence="6">
    <location>
        <begin position="89"/>
        <end position="112"/>
    </location>
</feature>
<keyword evidence="9" id="KW-1185">Reference proteome</keyword>
<evidence type="ECO:0000256" key="2">
    <source>
        <dbReference type="ARBA" id="ARBA00022692"/>
    </source>
</evidence>
<feature type="transmembrane region" description="Helical" evidence="6">
    <location>
        <begin position="45"/>
        <end position="69"/>
    </location>
</feature>
<keyword evidence="2 6" id="KW-0812">Transmembrane</keyword>
<reference evidence="8" key="1">
    <citation type="journal article" date="2023" name="Mol. Phylogenet. Evol.">
        <title>Genome-scale phylogeny and comparative genomics of the fungal order Sordariales.</title>
        <authorList>
            <person name="Hensen N."/>
            <person name="Bonometti L."/>
            <person name="Westerberg I."/>
            <person name="Brannstrom I.O."/>
            <person name="Guillou S."/>
            <person name="Cros-Aarteil S."/>
            <person name="Calhoun S."/>
            <person name="Haridas S."/>
            <person name="Kuo A."/>
            <person name="Mondo S."/>
            <person name="Pangilinan J."/>
            <person name="Riley R."/>
            <person name="LaButti K."/>
            <person name="Andreopoulos B."/>
            <person name="Lipzen A."/>
            <person name="Chen C."/>
            <person name="Yan M."/>
            <person name="Daum C."/>
            <person name="Ng V."/>
            <person name="Clum A."/>
            <person name="Steindorff A."/>
            <person name="Ohm R.A."/>
            <person name="Martin F."/>
            <person name="Silar P."/>
            <person name="Natvig D.O."/>
            <person name="Lalanne C."/>
            <person name="Gautier V."/>
            <person name="Ament-Velasquez S.L."/>
            <person name="Kruys A."/>
            <person name="Hutchinson M.I."/>
            <person name="Powell A.J."/>
            <person name="Barry K."/>
            <person name="Miller A.N."/>
            <person name="Grigoriev I.V."/>
            <person name="Debuchy R."/>
            <person name="Gladieux P."/>
            <person name="Hiltunen Thoren M."/>
            <person name="Johannesson H."/>
        </authorList>
    </citation>
    <scope>NUCLEOTIDE SEQUENCE</scope>
    <source>
        <strain evidence="8">PSN293</strain>
    </source>
</reference>
<evidence type="ECO:0000259" key="7">
    <source>
        <dbReference type="Pfam" id="PF20684"/>
    </source>
</evidence>
<evidence type="ECO:0000313" key="8">
    <source>
        <dbReference type="EMBL" id="KAK4208606.1"/>
    </source>
</evidence>
<evidence type="ECO:0000256" key="4">
    <source>
        <dbReference type="ARBA" id="ARBA00023136"/>
    </source>
</evidence>
<evidence type="ECO:0000256" key="6">
    <source>
        <dbReference type="SAM" id="Phobius"/>
    </source>
</evidence>